<sequence length="363" mass="39614">MRRISTYLVIAAVPLTVFCAALYFLSAGPEDSRTPEVAASHAPSIKPAPTLDLPGVKETDAGFDFDDEMKSKLQAVGDAYEAQASFPAFSQPISPDELEGKYRGNTPVASDLPADLTDPNSPSISILTDRFRYYPGDRLAANAAISGLPPEESSAVTAQLLRGNEEVAQASVTSSQDQPHSYYLDFSALQFDDVSWKEELTVQATFSFRGEQHLRSATVEYVSTIGSVDGVAQSRVQEEYLQIPVHVSTEKPGRHRLQANLYDASTGEPLVHLNAEDNVDSTGSLVLKAHIGALKASGSEGPYTLGDLVFTRMPTSPKYITEYGRVNQERYQVGGHSFDDYLDKPYVNQKATRIARELRRIGS</sequence>
<feature type="transmembrane region" description="Helical" evidence="2">
    <location>
        <begin position="7"/>
        <end position="25"/>
    </location>
</feature>
<evidence type="ECO:0000256" key="2">
    <source>
        <dbReference type="SAM" id="Phobius"/>
    </source>
</evidence>
<accession>A0ABT7HDY7</accession>
<protein>
    <submittedName>
        <fullName evidence="3">Uncharacterized protein</fullName>
    </submittedName>
</protein>
<proteinExistence type="predicted"/>
<feature type="region of interest" description="Disordered" evidence="1">
    <location>
        <begin position="33"/>
        <end position="53"/>
    </location>
</feature>
<name>A0ABT7HDY7_9GAMM</name>
<evidence type="ECO:0000313" key="3">
    <source>
        <dbReference type="EMBL" id="MDK9558244.1"/>
    </source>
</evidence>
<gene>
    <name evidence="3" type="ORF">QQF73_11490</name>
</gene>
<comment type="caution">
    <text evidence="3">The sequence shown here is derived from an EMBL/GenBank/DDBJ whole genome shotgun (WGS) entry which is preliminary data.</text>
</comment>
<dbReference type="RefSeq" id="WP_285368255.1">
    <property type="nucleotide sequence ID" value="NZ_JASSQD010000001.1"/>
</dbReference>
<feature type="region of interest" description="Disordered" evidence="1">
    <location>
        <begin position="95"/>
        <end position="121"/>
    </location>
</feature>
<keyword evidence="2" id="KW-0812">Transmembrane</keyword>
<reference evidence="3 4" key="1">
    <citation type="submission" date="2023-05" db="EMBL/GenBank/DDBJ databases">
        <title>Marinobacter albus sp. nov., a marine bacterium isolated from sand in a coastal intertidal zone of huludao.</title>
        <authorList>
            <person name="Deng T."/>
        </authorList>
    </citation>
    <scope>NUCLEOTIDE SEQUENCE [LARGE SCALE GENOMIC DNA]</scope>
    <source>
        <strain evidence="3 4">M216</strain>
    </source>
</reference>
<keyword evidence="2" id="KW-1133">Transmembrane helix</keyword>
<evidence type="ECO:0000256" key="1">
    <source>
        <dbReference type="SAM" id="MobiDB-lite"/>
    </source>
</evidence>
<evidence type="ECO:0000313" key="4">
    <source>
        <dbReference type="Proteomes" id="UP001223547"/>
    </source>
</evidence>
<keyword evidence="2" id="KW-0472">Membrane</keyword>
<dbReference type="EMBL" id="JASSQD010000001">
    <property type="protein sequence ID" value="MDK9558244.1"/>
    <property type="molecule type" value="Genomic_DNA"/>
</dbReference>
<organism evidence="3 4">
    <name type="scientific">Marinobacter albus</name>
    <dbReference type="NCBI Taxonomy" id="3030833"/>
    <lineage>
        <taxon>Bacteria</taxon>
        <taxon>Pseudomonadati</taxon>
        <taxon>Pseudomonadota</taxon>
        <taxon>Gammaproteobacteria</taxon>
        <taxon>Pseudomonadales</taxon>
        <taxon>Marinobacteraceae</taxon>
        <taxon>Marinobacter</taxon>
    </lineage>
</organism>
<keyword evidence="4" id="KW-1185">Reference proteome</keyword>
<dbReference type="Proteomes" id="UP001223547">
    <property type="component" value="Unassembled WGS sequence"/>
</dbReference>